<dbReference type="EMBL" id="FOVM01000004">
    <property type="protein sequence ID" value="SFN68680.1"/>
    <property type="molecule type" value="Genomic_DNA"/>
</dbReference>
<dbReference type="PROSITE" id="PS50949">
    <property type="entry name" value="HTH_GNTR"/>
    <property type="match status" value="1"/>
</dbReference>
<dbReference type="SUPFAM" id="SSF46785">
    <property type="entry name" value="Winged helix' DNA-binding domain"/>
    <property type="match status" value="1"/>
</dbReference>
<gene>
    <name evidence="7" type="ORF">SAMN05216219_1675</name>
</gene>
<dbReference type="InterPro" id="IPR004839">
    <property type="entry name" value="Aminotransferase_I/II_large"/>
</dbReference>
<reference evidence="8" key="1">
    <citation type="submission" date="2016-10" db="EMBL/GenBank/DDBJ databases">
        <authorList>
            <person name="Varghese N."/>
            <person name="Submissions S."/>
        </authorList>
    </citation>
    <scope>NUCLEOTIDE SEQUENCE [LARGE SCALE GENOMIC DNA]</scope>
    <source>
        <strain evidence="8">CGMCC 1.11101</strain>
    </source>
</reference>
<keyword evidence="5" id="KW-0804">Transcription</keyword>
<organism evidence="7 8">
    <name type="scientific">Mycetocola miduiensis</name>
    <dbReference type="NCBI Taxonomy" id="995034"/>
    <lineage>
        <taxon>Bacteria</taxon>
        <taxon>Bacillati</taxon>
        <taxon>Actinomycetota</taxon>
        <taxon>Actinomycetes</taxon>
        <taxon>Micrococcales</taxon>
        <taxon>Microbacteriaceae</taxon>
        <taxon>Mycetocola</taxon>
    </lineage>
</organism>
<dbReference type="GO" id="GO:0003700">
    <property type="term" value="F:DNA-binding transcription factor activity"/>
    <property type="evidence" value="ECO:0007669"/>
    <property type="project" value="InterPro"/>
</dbReference>
<sequence>MIPAYGELIDDRSPRGIAEAISRLITSGVLAPGDRLPTVRQLGAELGVSPATVSQAWQAMASVGLIVSRGRSGSFVRASAVPWLTPRMQTMAGHIGESRLDLSRGAPDPLLLPDLTAALSRVSQSADTFSYQELPVIPPLLEHLRAAWPYEVESITVVDGALDALSRSLEQVIRFGDRVIVEDPSFPPFFDLLDQLGAVRIPVPLDPDGLDPAALRRALALGPTALILQPRAQNPTGISMTVERAEELARILRSSRQASDLIVIEDDHSAGISASTEISLGRWLPERVLHIRSYSKSHGPDLRIAALGGPERVLNQIVARRMLGPGWTSRMVQTILYELLTSSDAVSTVAAARSIYHSRQRQFAEARRATGFAAPQTDGLNTWIEVTDERHALVQLAASGIRVTGGSPYLSTPEDRQFVRVTVGMLRDDFDGVSGALAAVASRR</sequence>
<dbReference type="OrthoDB" id="4336542at2"/>
<evidence type="ECO:0000313" key="8">
    <source>
        <dbReference type="Proteomes" id="UP000198867"/>
    </source>
</evidence>
<dbReference type="Gene3D" id="1.10.10.10">
    <property type="entry name" value="Winged helix-like DNA-binding domain superfamily/Winged helix DNA-binding domain"/>
    <property type="match status" value="1"/>
</dbReference>
<feature type="domain" description="HTH gntR-type" evidence="6">
    <location>
        <begin position="11"/>
        <end position="79"/>
    </location>
</feature>
<dbReference type="InterPro" id="IPR051446">
    <property type="entry name" value="HTH_trans_reg/aminotransferase"/>
</dbReference>
<dbReference type="PANTHER" id="PTHR46577">
    <property type="entry name" value="HTH-TYPE TRANSCRIPTIONAL REGULATORY PROTEIN GABR"/>
    <property type="match status" value="1"/>
</dbReference>
<keyword evidence="3" id="KW-0805">Transcription regulation</keyword>
<dbReference type="AlphaFoldDB" id="A0A1I5B227"/>
<dbReference type="Pfam" id="PF00155">
    <property type="entry name" value="Aminotran_1_2"/>
    <property type="match status" value="1"/>
</dbReference>
<evidence type="ECO:0000256" key="2">
    <source>
        <dbReference type="ARBA" id="ARBA00022898"/>
    </source>
</evidence>
<evidence type="ECO:0000256" key="1">
    <source>
        <dbReference type="ARBA" id="ARBA00005384"/>
    </source>
</evidence>
<keyword evidence="4 7" id="KW-0238">DNA-binding</keyword>
<dbReference type="GO" id="GO:0030170">
    <property type="term" value="F:pyridoxal phosphate binding"/>
    <property type="evidence" value="ECO:0007669"/>
    <property type="project" value="InterPro"/>
</dbReference>
<dbReference type="PANTHER" id="PTHR46577:SF1">
    <property type="entry name" value="HTH-TYPE TRANSCRIPTIONAL REGULATORY PROTEIN GABR"/>
    <property type="match status" value="1"/>
</dbReference>
<dbReference type="SMART" id="SM00345">
    <property type="entry name" value="HTH_GNTR"/>
    <property type="match status" value="1"/>
</dbReference>
<evidence type="ECO:0000256" key="4">
    <source>
        <dbReference type="ARBA" id="ARBA00023125"/>
    </source>
</evidence>
<dbReference type="CDD" id="cd07377">
    <property type="entry name" value="WHTH_GntR"/>
    <property type="match status" value="1"/>
</dbReference>
<dbReference type="InterPro" id="IPR015424">
    <property type="entry name" value="PyrdxlP-dep_Trfase"/>
</dbReference>
<proteinExistence type="inferred from homology"/>
<dbReference type="InterPro" id="IPR015421">
    <property type="entry name" value="PyrdxlP-dep_Trfase_major"/>
</dbReference>
<dbReference type="CDD" id="cd00609">
    <property type="entry name" value="AAT_like"/>
    <property type="match status" value="1"/>
</dbReference>
<evidence type="ECO:0000259" key="6">
    <source>
        <dbReference type="PROSITE" id="PS50949"/>
    </source>
</evidence>
<evidence type="ECO:0000313" key="7">
    <source>
        <dbReference type="EMBL" id="SFN68680.1"/>
    </source>
</evidence>
<dbReference type="SUPFAM" id="SSF53383">
    <property type="entry name" value="PLP-dependent transferases"/>
    <property type="match status" value="1"/>
</dbReference>
<dbReference type="RefSeq" id="WP_090710484.1">
    <property type="nucleotide sequence ID" value="NZ_FOVM01000004.1"/>
</dbReference>
<dbReference type="GO" id="GO:0008483">
    <property type="term" value="F:transaminase activity"/>
    <property type="evidence" value="ECO:0007669"/>
    <property type="project" value="UniProtKB-KW"/>
</dbReference>
<dbReference type="Pfam" id="PF00392">
    <property type="entry name" value="GntR"/>
    <property type="match status" value="1"/>
</dbReference>
<dbReference type="InterPro" id="IPR036390">
    <property type="entry name" value="WH_DNA-bd_sf"/>
</dbReference>
<keyword evidence="8" id="KW-1185">Reference proteome</keyword>
<keyword evidence="2" id="KW-0663">Pyridoxal phosphate</keyword>
<dbReference type="InterPro" id="IPR000524">
    <property type="entry name" value="Tscrpt_reg_HTH_GntR"/>
</dbReference>
<protein>
    <submittedName>
        <fullName evidence="7">DNA-binding transcriptional regulator, MocR family, contains an aminotransferase domain</fullName>
    </submittedName>
</protein>
<evidence type="ECO:0000256" key="5">
    <source>
        <dbReference type="ARBA" id="ARBA00023163"/>
    </source>
</evidence>
<dbReference type="Proteomes" id="UP000198867">
    <property type="component" value="Unassembled WGS sequence"/>
</dbReference>
<comment type="similarity">
    <text evidence="1">In the C-terminal section; belongs to the class-I pyridoxal-phosphate-dependent aminotransferase family.</text>
</comment>
<dbReference type="InterPro" id="IPR036388">
    <property type="entry name" value="WH-like_DNA-bd_sf"/>
</dbReference>
<name>A0A1I5B227_9MICO</name>
<dbReference type="Gene3D" id="3.40.640.10">
    <property type="entry name" value="Type I PLP-dependent aspartate aminotransferase-like (Major domain)"/>
    <property type="match status" value="1"/>
</dbReference>
<dbReference type="GO" id="GO:0003677">
    <property type="term" value="F:DNA binding"/>
    <property type="evidence" value="ECO:0007669"/>
    <property type="project" value="UniProtKB-KW"/>
</dbReference>
<dbReference type="STRING" id="995034.SAMN05216219_1675"/>
<keyword evidence="7" id="KW-0032">Aminotransferase</keyword>
<evidence type="ECO:0000256" key="3">
    <source>
        <dbReference type="ARBA" id="ARBA00023015"/>
    </source>
</evidence>
<keyword evidence="7" id="KW-0808">Transferase</keyword>
<accession>A0A1I5B227</accession>